<reference evidence="1" key="1">
    <citation type="submission" date="2015-11" db="EMBL/GenBank/DDBJ databases">
        <title>De novo transcriptome assembly of four potential Pierce s Disease insect vectors from Arizona vineyards.</title>
        <authorList>
            <person name="Tassone E.E."/>
        </authorList>
    </citation>
    <scope>NUCLEOTIDE SEQUENCE</scope>
</reference>
<feature type="non-terminal residue" evidence="1">
    <location>
        <position position="118"/>
    </location>
</feature>
<feature type="non-terminal residue" evidence="1">
    <location>
        <position position="1"/>
    </location>
</feature>
<organism evidence="1">
    <name type="scientific">Graphocephala atropunctata</name>
    <dbReference type="NCBI Taxonomy" id="36148"/>
    <lineage>
        <taxon>Eukaryota</taxon>
        <taxon>Metazoa</taxon>
        <taxon>Ecdysozoa</taxon>
        <taxon>Arthropoda</taxon>
        <taxon>Hexapoda</taxon>
        <taxon>Insecta</taxon>
        <taxon>Pterygota</taxon>
        <taxon>Neoptera</taxon>
        <taxon>Paraneoptera</taxon>
        <taxon>Hemiptera</taxon>
        <taxon>Auchenorrhyncha</taxon>
        <taxon>Membracoidea</taxon>
        <taxon>Cicadellidae</taxon>
        <taxon>Cicadellinae</taxon>
        <taxon>Cicadellini</taxon>
        <taxon>Graphocephala</taxon>
    </lineage>
</organism>
<evidence type="ECO:0000313" key="1">
    <source>
        <dbReference type="EMBL" id="JAT18995.1"/>
    </source>
</evidence>
<protein>
    <submittedName>
        <fullName evidence="1">Uncharacterized protein</fullName>
    </submittedName>
</protein>
<proteinExistence type="predicted"/>
<accession>A0A1B6L5R6</accession>
<name>A0A1B6L5R6_9HEMI</name>
<gene>
    <name evidence="1" type="ORF">g.52256</name>
</gene>
<dbReference type="AlphaFoldDB" id="A0A1B6L5R6"/>
<sequence>AKMIEEAKLVWICLRCKSDMKTNKPEQESSDELDQFQGFHISEILKSVDTKLDAVKRMEVNLNSLRETTIEIQKSQEFLSIQYDDMEKSLKCLPELEKELKQLRAIVVEKDKLIEELS</sequence>
<dbReference type="EMBL" id="GEBQ01020982">
    <property type="protein sequence ID" value="JAT18995.1"/>
    <property type="molecule type" value="Transcribed_RNA"/>
</dbReference>